<dbReference type="Pfam" id="PF13646">
    <property type="entry name" value="HEAT_2"/>
    <property type="match status" value="2"/>
</dbReference>
<dbReference type="PROSITE" id="PS50088">
    <property type="entry name" value="ANK_REPEAT"/>
    <property type="match status" value="3"/>
</dbReference>
<feature type="repeat" description="ANK" evidence="3">
    <location>
        <begin position="100"/>
        <end position="132"/>
    </location>
</feature>
<name>A0A918H0R1_9ACTN</name>
<dbReference type="PANTHER" id="PTHR24171">
    <property type="entry name" value="ANKYRIN REPEAT DOMAIN-CONTAINING PROTEIN 39-RELATED"/>
    <property type="match status" value="1"/>
</dbReference>
<keyword evidence="5" id="KW-1185">Reference proteome</keyword>
<evidence type="ECO:0000256" key="3">
    <source>
        <dbReference type="PROSITE-ProRule" id="PRU00023"/>
    </source>
</evidence>
<dbReference type="SMART" id="SM00248">
    <property type="entry name" value="ANK"/>
    <property type="match status" value="5"/>
</dbReference>
<dbReference type="SMART" id="SM00567">
    <property type="entry name" value="EZ_HEAT"/>
    <property type="match status" value="4"/>
</dbReference>
<dbReference type="InterPro" id="IPR011989">
    <property type="entry name" value="ARM-like"/>
</dbReference>
<gene>
    <name evidence="4" type="ORF">GCM10014713_15740</name>
</gene>
<evidence type="ECO:0000313" key="4">
    <source>
        <dbReference type="EMBL" id="GGT23658.1"/>
    </source>
</evidence>
<dbReference type="PROSITE" id="PS50297">
    <property type="entry name" value="ANK_REP_REGION"/>
    <property type="match status" value="3"/>
</dbReference>
<organism evidence="4 5">
    <name type="scientific">Streptomyces purpureus</name>
    <dbReference type="NCBI Taxonomy" id="1951"/>
    <lineage>
        <taxon>Bacteria</taxon>
        <taxon>Bacillati</taxon>
        <taxon>Actinomycetota</taxon>
        <taxon>Actinomycetes</taxon>
        <taxon>Kitasatosporales</taxon>
        <taxon>Streptomycetaceae</taxon>
        <taxon>Streptomyces</taxon>
    </lineage>
</organism>
<dbReference type="GO" id="GO:0085020">
    <property type="term" value="P:protein K6-linked ubiquitination"/>
    <property type="evidence" value="ECO:0007669"/>
    <property type="project" value="TreeGrafter"/>
</dbReference>
<keyword evidence="2 3" id="KW-0040">ANK repeat</keyword>
<reference evidence="4" key="1">
    <citation type="journal article" date="2014" name="Int. J. Syst. Evol. Microbiol.">
        <title>Complete genome sequence of Corynebacterium casei LMG S-19264T (=DSM 44701T), isolated from a smear-ripened cheese.</title>
        <authorList>
            <consortium name="US DOE Joint Genome Institute (JGI-PGF)"/>
            <person name="Walter F."/>
            <person name="Albersmeier A."/>
            <person name="Kalinowski J."/>
            <person name="Ruckert C."/>
        </authorList>
    </citation>
    <scope>NUCLEOTIDE SEQUENCE</scope>
    <source>
        <strain evidence="4">JCM 3172</strain>
    </source>
</reference>
<keyword evidence="1" id="KW-0677">Repeat</keyword>
<dbReference type="Proteomes" id="UP000619486">
    <property type="component" value="Unassembled WGS sequence"/>
</dbReference>
<comment type="caution">
    <text evidence="4">The sequence shown here is derived from an EMBL/GenBank/DDBJ whole genome shotgun (WGS) entry which is preliminary data.</text>
</comment>
<accession>A0A918H0R1</accession>
<dbReference type="SUPFAM" id="SSF48371">
    <property type="entry name" value="ARM repeat"/>
    <property type="match status" value="1"/>
</dbReference>
<dbReference type="SUPFAM" id="SSF48403">
    <property type="entry name" value="Ankyrin repeat"/>
    <property type="match status" value="1"/>
</dbReference>
<feature type="repeat" description="ANK" evidence="3">
    <location>
        <begin position="166"/>
        <end position="191"/>
    </location>
</feature>
<evidence type="ECO:0000256" key="2">
    <source>
        <dbReference type="ARBA" id="ARBA00023043"/>
    </source>
</evidence>
<dbReference type="InterPro" id="IPR002110">
    <property type="entry name" value="Ankyrin_rpt"/>
</dbReference>
<feature type="repeat" description="ANK" evidence="3">
    <location>
        <begin position="65"/>
        <end position="97"/>
    </location>
</feature>
<dbReference type="InterPro" id="IPR016024">
    <property type="entry name" value="ARM-type_fold"/>
</dbReference>
<evidence type="ECO:0000256" key="1">
    <source>
        <dbReference type="ARBA" id="ARBA00022737"/>
    </source>
</evidence>
<dbReference type="PANTHER" id="PTHR24171:SF8">
    <property type="entry name" value="BRCA1-ASSOCIATED RING DOMAIN PROTEIN 1"/>
    <property type="match status" value="1"/>
</dbReference>
<evidence type="ECO:0000313" key="5">
    <source>
        <dbReference type="Proteomes" id="UP000619486"/>
    </source>
</evidence>
<protein>
    <submittedName>
        <fullName evidence="4">Uncharacterized protein</fullName>
    </submittedName>
</protein>
<dbReference type="InterPro" id="IPR036770">
    <property type="entry name" value="Ankyrin_rpt-contain_sf"/>
</dbReference>
<proteinExistence type="predicted"/>
<dbReference type="Pfam" id="PF12796">
    <property type="entry name" value="Ank_2"/>
    <property type="match status" value="1"/>
</dbReference>
<dbReference type="Pfam" id="PF00023">
    <property type="entry name" value="Ank"/>
    <property type="match status" value="1"/>
</dbReference>
<dbReference type="AlphaFoldDB" id="A0A918H0R1"/>
<reference evidence="4" key="2">
    <citation type="submission" date="2020-09" db="EMBL/GenBank/DDBJ databases">
        <authorList>
            <person name="Sun Q."/>
            <person name="Ohkuma M."/>
        </authorList>
    </citation>
    <scope>NUCLEOTIDE SEQUENCE</scope>
    <source>
        <strain evidence="4">JCM 3172</strain>
    </source>
</reference>
<dbReference type="Gene3D" id="1.25.10.10">
    <property type="entry name" value="Leucine-rich Repeat Variant"/>
    <property type="match status" value="1"/>
</dbReference>
<dbReference type="Gene3D" id="1.25.40.20">
    <property type="entry name" value="Ankyrin repeat-containing domain"/>
    <property type="match status" value="1"/>
</dbReference>
<dbReference type="InterPro" id="IPR004155">
    <property type="entry name" value="PBS_lyase_HEAT"/>
</dbReference>
<dbReference type="GO" id="GO:0004842">
    <property type="term" value="F:ubiquitin-protein transferase activity"/>
    <property type="evidence" value="ECO:0007669"/>
    <property type="project" value="TreeGrafter"/>
</dbReference>
<sequence length="525" mass="54712">MQCDVAQCDVAPEVGGMSTDKVGTDGVGTDGVGTDGLFEAVHGGDADAVVRLLRAGVPADAADPDGETPLYRASVSDEPVIVRLLLAAGADPDGASGEDGGELPLCGAACGGHTEVVRALLAAGAQVDLRESYNWNAMSWAVQQGHADTVEALLEHGADPLLPGANGLPPLVAAARRGSATTVRALLRHGAGATRPALTEALAEARRWIGADVEQVLRDSLVEMEGGVEDGSFEVVSRRVPEDGGITVVVEIVRDGRPTTGQEQQTGHAAIATMLEVALGIRTPDEELAVRALSCGDPELDDWIEVVSTLRARADEDTFETAAAWCASDDVLRQALGVDVLGGLGAGARAVPLLRELAREAQDEELVRAVIAALGQYGDPAALPEVLSCAGHPEPEVRRRVAVALVGMVPAGHAEAGAVLVGLSRDADEGVRDWATLALAELPDDSPELRSALADRLDDPDPDVVAEAARGLAIRQDPRAIAPLTRLLADEDPDGSARDTALDALSHIQDPLTRTRLEWTTPRYR</sequence>
<dbReference type="EMBL" id="BMQQ01000004">
    <property type="protein sequence ID" value="GGT23658.1"/>
    <property type="molecule type" value="Genomic_DNA"/>
</dbReference>